<dbReference type="AlphaFoldDB" id="A0A164XDU9"/>
<comment type="similarity">
    <text evidence="2">Belongs to the THAP1 family.</text>
</comment>
<feature type="coiled-coil region" evidence="13">
    <location>
        <begin position="372"/>
        <end position="406"/>
    </location>
</feature>
<evidence type="ECO:0000313" key="15">
    <source>
        <dbReference type="EMBL" id="KZS14119.1"/>
    </source>
</evidence>
<sequence length="419" mass="47670">MPQCVVICCINGPKKKAGLASQNNVVEKKSKVSLFGKPSDPSVSNIWAYNIPKEDGAVLPNRYSVCHEHFDEAQIIKDDVTIINGEEIKLPRKNWKLKVGAVPTIFKGTPVELLLKKTVRKPPTVRLPLGNITNYKTHHVRKRRTVGTKVLRDNEVDQSVDPNSASSLRMEKQQEEQIDIYQLEPQDKQFSVDEAHHVALPSSSWHVRKPTADSCNFFEVVTKDVTTVIEKDVNIDFKNQKVSVTFHSQKVPSFEGSCTPSTSKDMEELLLSIHKSKICPGIMHNPIKHPHQSTVVRNGNQISNVWRANSCRILIASNEETMKPCSSCKLLDFSLRKRLKRQKTVKDHTKLNHCYMSLKQLAKKVSQKGKNELQLKKRLEKKNIQIKELKLKIKELRVEIASIKNDKLQSILDDLDDKV</sequence>
<feature type="domain" description="THAP-type" evidence="14">
    <location>
        <begin position="1"/>
        <end position="106"/>
    </location>
</feature>
<dbReference type="EMBL" id="LRGB01001005">
    <property type="protein sequence ID" value="KZS14119.1"/>
    <property type="molecule type" value="Genomic_DNA"/>
</dbReference>
<keyword evidence="5" id="KW-0862">Zinc</keyword>
<dbReference type="OrthoDB" id="6432529at2759"/>
<dbReference type="PANTHER" id="PTHR46600:SF1">
    <property type="entry name" value="THAP DOMAIN-CONTAINING PROTEIN 1"/>
    <property type="match status" value="1"/>
</dbReference>
<keyword evidence="9" id="KW-0804">Transcription</keyword>
<evidence type="ECO:0000256" key="1">
    <source>
        <dbReference type="ARBA" id="ARBA00004642"/>
    </source>
</evidence>
<evidence type="ECO:0000256" key="4">
    <source>
        <dbReference type="ARBA" id="ARBA00022771"/>
    </source>
</evidence>
<keyword evidence="3" id="KW-0479">Metal-binding</keyword>
<dbReference type="PANTHER" id="PTHR46600">
    <property type="entry name" value="THAP DOMAIN-CONTAINING"/>
    <property type="match status" value="1"/>
</dbReference>
<name>A0A164XDU9_9CRUS</name>
<evidence type="ECO:0000256" key="12">
    <source>
        <dbReference type="PROSITE-ProRule" id="PRU00309"/>
    </source>
</evidence>
<keyword evidence="4 12" id="KW-0863">Zinc-finger</keyword>
<dbReference type="SMART" id="SM00692">
    <property type="entry name" value="DM3"/>
    <property type="match status" value="1"/>
</dbReference>
<evidence type="ECO:0000256" key="9">
    <source>
        <dbReference type="ARBA" id="ARBA00023163"/>
    </source>
</evidence>
<dbReference type="GO" id="GO:0008270">
    <property type="term" value="F:zinc ion binding"/>
    <property type="evidence" value="ECO:0007669"/>
    <property type="project" value="UniProtKB-KW"/>
</dbReference>
<dbReference type="GO" id="GO:0005654">
    <property type="term" value="C:nucleoplasm"/>
    <property type="evidence" value="ECO:0007669"/>
    <property type="project" value="UniProtKB-SubCell"/>
</dbReference>
<dbReference type="InterPro" id="IPR026516">
    <property type="entry name" value="THAP1/10"/>
</dbReference>
<keyword evidence="16" id="KW-1185">Reference proteome</keyword>
<evidence type="ECO:0000256" key="11">
    <source>
        <dbReference type="ARBA" id="ARBA00023306"/>
    </source>
</evidence>
<dbReference type="InterPro" id="IPR006612">
    <property type="entry name" value="THAP_Znf"/>
</dbReference>
<organism evidence="15 16">
    <name type="scientific">Daphnia magna</name>
    <dbReference type="NCBI Taxonomy" id="35525"/>
    <lineage>
        <taxon>Eukaryota</taxon>
        <taxon>Metazoa</taxon>
        <taxon>Ecdysozoa</taxon>
        <taxon>Arthropoda</taxon>
        <taxon>Crustacea</taxon>
        <taxon>Branchiopoda</taxon>
        <taxon>Diplostraca</taxon>
        <taxon>Cladocera</taxon>
        <taxon>Anomopoda</taxon>
        <taxon>Daphniidae</taxon>
        <taxon>Daphnia</taxon>
    </lineage>
</organism>
<dbReference type="GO" id="GO:0043565">
    <property type="term" value="F:sequence-specific DNA binding"/>
    <property type="evidence" value="ECO:0007669"/>
    <property type="project" value="InterPro"/>
</dbReference>
<gene>
    <name evidence="15" type="ORF">APZ42_020756</name>
</gene>
<evidence type="ECO:0000256" key="6">
    <source>
        <dbReference type="ARBA" id="ARBA00023015"/>
    </source>
</evidence>
<evidence type="ECO:0000259" key="14">
    <source>
        <dbReference type="PROSITE" id="PS50950"/>
    </source>
</evidence>
<proteinExistence type="inferred from homology"/>
<evidence type="ECO:0000256" key="7">
    <source>
        <dbReference type="ARBA" id="ARBA00023054"/>
    </source>
</evidence>
<keyword evidence="8 12" id="KW-0238">DNA-binding</keyword>
<reference evidence="15 16" key="1">
    <citation type="submission" date="2016-03" db="EMBL/GenBank/DDBJ databases">
        <title>EvidentialGene: Evidence-directed Construction of Genes on Genomes.</title>
        <authorList>
            <person name="Gilbert D.G."/>
            <person name="Choi J.-H."/>
            <person name="Mockaitis K."/>
            <person name="Colbourne J."/>
            <person name="Pfrender M."/>
        </authorList>
    </citation>
    <scope>NUCLEOTIDE SEQUENCE [LARGE SCALE GENOMIC DNA]</scope>
    <source>
        <strain evidence="15 16">Xinb3</strain>
        <tissue evidence="15">Complete organism</tissue>
    </source>
</reference>
<evidence type="ECO:0000256" key="3">
    <source>
        <dbReference type="ARBA" id="ARBA00022723"/>
    </source>
</evidence>
<keyword evidence="10" id="KW-0539">Nucleus</keyword>
<dbReference type="PROSITE" id="PS50950">
    <property type="entry name" value="ZF_THAP"/>
    <property type="match status" value="1"/>
</dbReference>
<dbReference type="SMART" id="SM00980">
    <property type="entry name" value="THAP"/>
    <property type="match status" value="1"/>
</dbReference>
<comment type="caution">
    <text evidence="15">The sequence shown here is derived from an EMBL/GenBank/DDBJ whole genome shotgun (WGS) entry which is preliminary data.</text>
</comment>
<dbReference type="Proteomes" id="UP000076858">
    <property type="component" value="Unassembled WGS sequence"/>
</dbReference>
<evidence type="ECO:0000256" key="13">
    <source>
        <dbReference type="SAM" id="Coils"/>
    </source>
</evidence>
<evidence type="ECO:0000256" key="5">
    <source>
        <dbReference type="ARBA" id="ARBA00022833"/>
    </source>
</evidence>
<dbReference type="SUPFAM" id="SSF57716">
    <property type="entry name" value="Glucocorticoid receptor-like (DNA-binding domain)"/>
    <property type="match status" value="1"/>
</dbReference>
<evidence type="ECO:0000256" key="2">
    <source>
        <dbReference type="ARBA" id="ARBA00006177"/>
    </source>
</evidence>
<evidence type="ECO:0000313" key="16">
    <source>
        <dbReference type="Proteomes" id="UP000076858"/>
    </source>
</evidence>
<accession>A0A164XDU9</accession>
<keyword evidence="7 13" id="KW-0175">Coiled coil</keyword>
<dbReference type="Pfam" id="PF05485">
    <property type="entry name" value="THAP"/>
    <property type="match status" value="1"/>
</dbReference>
<keyword evidence="11" id="KW-0131">Cell cycle</keyword>
<keyword evidence="6" id="KW-0805">Transcription regulation</keyword>
<evidence type="ECO:0000256" key="10">
    <source>
        <dbReference type="ARBA" id="ARBA00023242"/>
    </source>
</evidence>
<evidence type="ECO:0000256" key="8">
    <source>
        <dbReference type="ARBA" id="ARBA00023125"/>
    </source>
</evidence>
<protein>
    <recommendedName>
        <fullName evidence="14">THAP-type domain-containing protein</fullName>
    </recommendedName>
</protein>
<comment type="subcellular location">
    <subcellularLocation>
        <location evidence="1">Nucleus</location>
        <location evidence="1">Nucleoplasm</location>
    </subcellularLocation>
</comment>